<evidence type="ECO:0000256" key="1">
    <source>
        <dbReference type="SAM" id="MobiDB-lite"/>
    </source>
</evidence>
<sequence length="233" mass="26004">MPALMKHVRFSSINALYSPIPSTPYMFTTSSTSSSATSASSSSEGSKHSRRRKHSSKLSTRPRLSPLDLAEPFIRIHYLLAFSPYHLPPLTYDLCIHPSIVSSYISAETLSEPATDPPVSSLTITCPRLSWEFPITPMTGSRHISVLDVIHALYRGLRTAVHPLEYEALPSSKAVDRVNKAYHSRCNSITDIKARQEEQSKGVKRVDFLMSRNRFLGLSRKSGDSIVWELNVS</sequence>
<dbReference type="EMBL" id="JAACJN010000069">
    <property type="protein sequence ID" value="KAF5379573.1"/>
    <property type="molecule type" value="Genomic_DNA"/>
</dbReference>
<accession>A0A8H5HA52</accession>
<dbReference type="Proteomes" id="UP000518752">
    <property type="component" value="Unassembled WGS sequence"/>
</dbReference>
<evidence type="ECO:0000259" key="2">
    <source>
        <dbReference type="Pfam" id="PF20415"/>
    </source>
</evidence>
<reference evidence="3 4" key="1">
    <citation type="journal article" date="2020" name="ISME J.">
        <title>Uncovering the hidden diversity of litter-decomposition mechanisms in mushroom-forming fungi.</title>
        <authorList>
            <person name="Floudas D."/>
            <person name="Bentzer J."/>
            <person name="Ahren D."/>
            <person name="Johansson T."/>
            <person name="Persson P."/>
            <person name="Tunlid A."/>
        </authorList>
    </citation>
    <scope>NUCLEOTIDE SEQUENCE [LARGE SCALE GENOMIC DNA]</scope>
    <source>
        <strain evidence="3 4">CBS 406.79</strain>
    </source>
</reference>
<feature type="region of interest" description="Disordered" evidence="1">
    <location>
        <begin position="31"/>
        <end position="61"/>
    </location>
</feature>
<evidence type="ECO:0000313" key="4">
    <source>
        <dbReference type="Proteomes" id="UP000518752"/>
    </source>
</evidence>
<comment type="caution">
    <text evidence="3">The sequence shown here is derived from an EMBL/GenBank/DDBJ whole genome shotgun (WGS) entry which is preliminary data.</text>
</comment>
<feature type="compositionally biased region" description="Low complexity" evidence="1">
    <location>
        <begin position="31"/>
        <end position="44"/>
    </location>
</feature>
<dbReference type="AlphaFoldDB" id="A0A8H5HA52"/>
<dbReference type="InterPro" id="IPR046522">
    <property type="entry name" value="DUF6699"/>
</dbReference>
<keyword evidence="4" id="KW-1185">Reference proteome</keyword>
<evidence type="ECO:0000313" key="3">
    <source>
        <dbReference type="EMBL" id="KAF5379573.1"/>
    </source>
</evidence>
<name>A0A8H5HA52_9AGAR</name>
<proteinExistence type="predicted"/>
<protein>
    <recommendedName>
        <fullName evidence="2">DUF6699 domain-containing protein</fullName>
    </recommendedName>
</protein>
<organism evidence="3 4">
    <name type="scientific">Collybiopsis confluens</name>
    <dbReference type="NCBI Taxonomy" id="2823264"/>
    <lineage>
        <taxon>Eukaryota</taxon>
        <taxon>Fungi</taxon>
        <taxon>Dikarya</taxon>
        <taxon>Basidiomycota</taxon>
        <taxon>Agaricomycotina</taxon>
        <taxon>Agaricomycetes</taxon>
        <taxon>Agaricomycetidae</taxon>
        <taxon>Agaricales</taxon>
        <taxon>Marasmiineae</taxon>
        <taxon>Omphalotaceae</taxon>
        <taxon>Collybiopsis</taxon>
    </lineage>
</organism>
<feature type="domain" description="DUF6699" evidence="2">
    <location>
        <begin position="90"/>
        <end position="222"/>
    </location>
</feature>
<dbReference type="Pfam" id="PF20415">
    <property type="entry name" value="DUF6699"/>
    <property type="match status" value="1"/>
</dbReference>
<gene>
    <name evidence="3" type="ORF">D9757_009267</name>
</gene>
<dbReference type="OrthoDB" id="3224413at2759"/>